<dbReference type="AlphaFoldDB" id="A0A841ZTM5"/>
<protein>
    <submittedName>
        <fullName evidence="2">Helix-turn-helix transcriptional regulator</fullName>
    </submittedName>
</protein>
<accession>A0A841ZTM5</accession>
<dbReference type="PANTHER" id="PTHR37038:SF13">
    <property type="entry name" value="HTH CRO_C1-TYPE DOMAIN-CONTAINING PROTEIN"/>
    <property type="match status" value="1"/>
</dbReference>
<dbReference type="InterPro" id="IPR053163">
    <property type="entry name" value="HTH-type_regulator_Rgg"/>
</dbReference>
<dbReference type="Pfam" id="PF01381">
    <property type="entry name" value="HTH_3"/>
    <property type="match status" value="1"/>
</dbReference>
<dbReference type="InterPro" id="IPR001387">
    <property type="entry name" value="Cro/C1-type_HTH"/>
</dbReference>
<evidence type="ECO:0000259" key="1">
    <source>
        <dbReference type="PROSITE" id="PS50943"/>
    </source>
</evidence>
<dbReference type="SUPFAM" id="SSF47413">
    <property type="entry name" value="lambda repressor-like DNA-binding domains"/>
    <property type="match status" value="1"/>
</dbReference>
<organism evidence="2 3">
    <name type="scientific">Listeria booriae</name>
    <dbReference type="NCBI Taxonomy" id="1552123"/>
    <lineage>
        <taxon>Bacteria</taxon>
        <taxon>Bacillati</taxon>
        <taxon>Bacillota</taxon>
        <taxon>Bacilli</taxon>
        <taxon>Bacillales</taxon>
        <taxon>Listeriaceae</taxon>
        <taxon>Listeria</taxon>
    </lineage>
</organism>
<proteinExistence type="predicted"/>
<evidence type="ECO:0000313" key="3">
    <source>
        <dbReference type="Proteomes" id="UP000586951"/>
    </source>
</evidence>
<dbReference type="CDD" id="cd00093">
    <property type="entry name" value="HTH_XRE"/>
    <property type="match status" value="1"/>
</dbReference>
<name>A0A841ZTM5_9LIST</name>
<dbReference type="Proteomes" id="UP000586951">
    <property type="component" value="Unassembled WGS sequence"/>
</dbReference>
<comment type="caution">
    <text evidence="2">The sequence shown here is derived from an EMBL/GenBank/DDBJ whole genome shotgun (WGS) entry which is preliminary data.</text>
</comment>
<dbReference type="InterPro" id="IPR010982">
    <property type="entry name" value="Lambda_DNA-bd_dom_sf"/>
</dbReference>
<sequence length="295" mass="35360">MKTIADTILYLRTNLNLKQRDFKQISQSTIANIENQNRIPRVDTFVEIVHQLETSLNEFMYIQNNYQNPEREQLFKDFRNQKHSIYLEKGKKLIQRLDDYIHRNPNDALIKNIRTIIEIYEIINASSTYEIESPESLQIYDKIEEYKVWTFEHIYIMSKIFYIYPEERALSHIIRIKNELEKYKDYADVLETKIAFLLNSSGYLIEKGYLDQAQSLLLEAYRLSHKSDKLVLASYARYSLAQIYFLKGENQRSDELLDKVYNTLTYGNKKRLVDNMKFTWENFVLRIKEEQVAKI</sequence>
<dbReference type="InterPro" id="IPR011990">
    <property type="entry name" value="TPR-like_helical_dom_sf"/>
</dbReference>
<gene>
    <name evidence="2" type="ORF">HB907_06640</name>
</gene>
<dbReference type="EMBL" id="JAARRU010000001">
    <property type="protein sequence ID" value="MBC1565081.1"/>
    <property type="molecule type" value="Genomic_DNA"/>
</dbReference>
<dbReference type="GO" id="GO:0003677">
    <property type="term" value="F:DNA binding"/>
    <property type="evidence" value="ECO:0007669"/>
    <property type="project" value="InterPro"/>
</dbReference>
<dbReference type="RefSeq" id="WP_185417063.1">
    <property type="nucleotide sequence ID" value="NZ_JAARRU010000001.1"/>
</dbReference>
<evidence type="ECO:0000313" key="2">
    <source>
        <dbReference type="EMBL" id="MBC1565081.1"/>
    </source>
</evidence>
<reference evidence="2 3" key="1">
    <citation type="submission" date="2020-03" db="EMBL/GenBank/DDBJ databases">
        <title>Soil Listeria distribution.</title>
        <authorList>
            <person name="Liao J."/>
            <person name="Wiedmann M."/>
        </authorList>
    </citation>
    <scope>NUCLEOTIDE SEQUENCE [LARGE SCALE GENOMIC DNA]</scope>
    <source>
        <strain evidence="2 3">FSL L7-1427</strain>
    </source>
</reference>
<feature type="domain" description="HTH cro/C1-type" evidence="1">
    <location>
        <begin position="25"/>
        <end position="59"/>
    </location>
</feature>
<dbReference type="PROSITE" id="PS50943">
    <property type="entry name" value="HTH_CROC1"/>
    <property type="match status" value="1"/>
</dbReference>
<dbReference type="PANTHER" id="PTHR37038">
    <property type="entry name" value="TRANSCRIPTIONAL REGULATOR-RELATED"/>
    <property type="match status" value="1"/>
</dbReference>
<dbReference type="Gene3D" id="1.25.40.10">
    <property type="entry name" value="Tetratricopeptide repeat domain"/>
    <property type="match status" value="1"/>
</dbReference>